<feature type="region of interest" description="Disordered" evidence="1">
    <location>
        <begin position="268"/>
        <end position="289"/>
    </location>
</feature>
<dbReference type="Proteomes" id="UP001215827">
    <property type="component" value="Chromosome"/>
</dbReference>
<gene>
    <name evidence="3" type="ORF">P7228_01825</name>
</gene>
<sequence length="289" mass="31409">MKFLLKSGAIAGVSVVALLATSADARHQWRKYAWAWDGTPLAVVIYDNTASSDWQGRAAAASAAWNESPSVNGTVKGGNNPECDFITGQIHVCSDDYGSVGWLGLASISLNGNEIKAGWTKVNDFYFNQPRYDSDIWRQLVMCQEIGHDYGLGHQNENFNSNTTDSCMEYTSTPTEIDMTPDAHDYEQLEAMYPTSGGTGDGGGNGGGKGGNKPRGKPASLPSVGNTPESWGRPIDFLPNGKPFVYERALSDGTRIVTHVTWTIEAAGEHGDHHHEGPRRHKGERIFDF</sequence>
<feature type="compositionally biased region" description="Gly residues" evidence="1">
    <location>
        <begin position="197"/>
        <end position="213"/>
    </location>
</feature>
<dbReference type="RefSeq" id="WP_278016525.1">
    <property type="nucleotide sequence ID" value="NZ_CP121106.1"/>
</dbReference>
<protein>
    <recommendedName>
        <fullName evidence="5">Matrixin family metalloprotease</fullName>
    </recommendedName>
</protein>
<evidence type="ECO:0000313" key="4">
    <source>
        <dbReference type="Proteomes" id="UP001215827"/>
    </source>
</evidence>
<dbReference type="InterPro" id="IPR024079">
    <property type="entry name" value="MetalloPept_cat_dom_sf"/>
</dbReference>
<accession>A0ABY8FS42</accession>
<dbReference type="Gene3D" id="3.40.390.10">
    <property type="entry name" value="Collagenase (Catalytic Domain)"/>
    <property type="match status" value="1"/>
</dbReference>
<reference evidence="3 4" key="1">
    <citation type="submission" date="2023-03" db="EMBL/GenBank/DDBJ databases">
        <title>Altererythrobacter sp. CAU 1644 isolated from sand.</title>
        <authorList>
            <person name="Kim W."/>
        </authorList>
    </citation>
    <scope>NUCLEOTIDE SEQUENCE [LARGE SCALE GENOMIC DNA]</scope>
    <source>
        <strain evidence="3 4">CAU 1644</strain>
    </source>
</reference>
<feature type="signal peptide" evidence="2">
    <location>
        <begin position="1"/>
        <end position="25"/>
    </location>
</feature>
<evidence type="ECO:0000313" key="3">
    <source>
        <dbReference type="EMBL" id="WFL77833.1"/>
    </source>
</evidence>
<evidence type="ECO:0008006" key="5">
    <source>
        <dbReference type="Google" id="ProtNLM"/>
    </source>
</evidence>
<evidence type="ECO:0000256" key="1">
    <source>
        <dbReference type="SAM" id="MobiDB-lite"/>
    </source>
</evidence>
<name>A0ABY8FS42_9SPHN</name>
<feature type="region of interest" description="Disordered" evidence="1">
    <location>
        <begin position="192"/>
        <end position="238"/>
    </location>
</feature>
<keyword evidence="4" id="KW-1185">Reference proteome</keyword>
<proteinExistence type="predicted"/>
<dbReference type="EMBL" id="CP121106">
    <property type="protein sequence ID" value="WFL77833.1"/>
    <property type="molecule type" value="Genomic_DNA"/>
</dbReference>
<keyword evidence="2" id="KW-0732">Signal</keyword>
<dbReference type="SUPFAM" id="SSF55486">
    <property type="entry name" value="Metalloproteases ('zincins'), catalytic domain"/>
    <property type="match status" value="1"/>
</dbReference>
<evidence type="ECO:0000256" key="2">
    <source>
        <dbReference type="SAM" id="SignalP"/>
    </source>
</evidence>
<feature type="chain" id="PRO_5046133773" description="Matrixin family metalloprotease" evidence="2">
    <location>
        <begin position="26"/>
        <end position="289"/>
    </location>
</feature>
<organism evidence="3 4">
    <name type="scientific">Altererythrobacter arenosus</name>
    <dbReference type="NCBI Taxonomy" id="3032592"/>
    <lineage>
        <taxon>Bacteria</taxon>
        <taxon>Pseudomonadati</taxon>
        <taxon>Pseudomonadota</taxon>
        <taxon>Alphaproteobacteria</taxon>
        <taxon>Sphingomonadales</taxon>
        <taxon>Erythrobacteraceae</taxon>
        <taxon>Altererythrobacter</taxon>
    </lineage>
</organism>